<gene>
    <name evidence="2" type="ordered locus">BARCL_1177</name>
</gene>
<proteinExistence type="predicted"/>
<organism evidence="2 3">
    <name type="scientific">Bartonella clarridgeiae (strain CCUG 45776 / CIP 104772 / 73)</name>
    <dbReference type="NCBI Taxonomy" id="696125"/>
    <lineage>
        <taxon>Bacteria</taxon>
        <taxon>Pseudomonadati</taxon>
        <taxon>Pseudomonadota</taxon>
        <taxon>Alphaproteobacteria</taxon>
        <taxon>Hyphomicrobiales</taxon>
        <taxon>Bartonellaceae</taxon>
        <taxon>Bartonella</taxon>
    </lineage>
</organism>
<evidence type="ECO:0000313" key="3">
    <source>
        <dbReference type="Proteomes" id="UP000009101"/>
    </source>
</evidence>
<dbReference type="OrthoDB" id="8227546at2"/>
<evidence type="ECO:0008006" key="4">
    <source>
        <dbReference type="Google" id="ProtNLM"/>
    </source>
</evidence>
<dbReference type="EMBL" id="FN645454">
    <property type="protein sequence ID" value="CBI76849.1"/>
    <property type="molecule type" value="Genomic_DNA"/>
</dbReference>
<evidence type="ECO:0000313" key="2">
    <source>
        <dbReference type="EMBL" id="CBI76849.1"/>
    </source>
</evidence>
<reference evidence="3" key="1">
    <citation type="submission" date="2009-11" db="EMBL/GenBank/DDBJ databases">
        <title>Genome sequencing of Bartonella species and comparative genomics.</title>
        <authorList>
            <person name="Engel P."/>
            <person name="Salzburger W."/>
            <person name="Marius L."/>
            <person name="Chao-Chin C."/>
            <person name="Soichi M."/>
            <person name="Christa L."/>
            <person name="Alexandra C."/>
            <person name="Aurelie L."/>
            <person name="Claudine M."/>
            <person name="Stephan S.C."/>
            <person name="Christoph D."/>
        </authorList>
    </citation>
    <scope>NUCLEOTIDE SEQUENCE [LARGE SCALE GENOMIC DNA]</scope>
    <source>
        <strain evidence="3">CIP 104772 / 73</strain>
    </source>
</reference>
<name>E6YJ11_BARC7</name>
<protein>
    <recommendedName>
        <fullName evidence="4">Phage protein</fullName>
    </recommendedName>
</protein>
<accession>E6YJ11</accession>
<feature type="region of interest" description="Disordered" evidence="1">
    <location>
        <begin position="1"/>
        <end position="84"/>
    </location>
</feature>
<keyword evidence="3" id="KW-1185">Reference proteome</keyword>
<dbReference type="eggNOG" id="ENOG50314ZI">
    <property type="taxonomic scope" value="Bacteria"/>
</dbReference>
<dbReference type="RefSeq" id="WP_013545472.1">
    <property type="nucleotide sequence ID" value="NC_014932.1"/>
</dbReference>
<feature type="compositionally biased region" description="Basic and acidic residues" evidence="1">
    <location>
        <begin position="1"/>
        <end position="15"/>
    </location>
</feature>
<reference evidence="2 3" key="2">
    <citation type="journal article" date="2011" name="PLoS Genet.">
        <title>Parallel evolution of a type IV secretion system in radiating lineages of the host-restricted bacterial pathogen Bartonella.</title>
        <authorList>
            <person name="Engel P."/>
            <person name="Salzburger W."/>
            <person name="Liesch M."/>
            <person name="Chang C.C."/>
            <person name="Maruyama S."/>
            <person name="Lanz C."/>
            <person name="Calteau A."/>
            <person name="Lajus A."/>
            <person name="Medigue C."/>
            <person name="Schuster S.C."/>
            <person name="Dehio C."/>
        </authorList>
    </citation>
    <scope>NUCLEOTIDE SEQUENCE [LARGE SCALE GENOMIC DNA]</scope>
    <source>
        <strain evidence="3">CIP 104772 / 73</strain>
    </source>
</reference>
<dbReference type="KEGG" id="bcd:BARCL_1177"/>
<evidence type="ECO:0000256" key="1">
    <source>
        <dbReference type="SAM" id="MobiDB-lite"/>
    </source>
</evidence>
<dbReference type="AlphaFoldDB" id="E6YJ11"/>
<dbReference type="Proteomes" id="UP000009101">
    <property type="component" value="Chromosome"/>
</dbReference>
<dbReference type="HOGENOM" id="CLU_078161_0_0_5"/>
<sequence>MKEETLTSEEQHTWEQHSLQETNDCVEGDSGAEENSGREEAGNVLAEEDEENEKASMEQGSAGDQRTKPQGGAHLQAPPDPQKDFMGYMQWLGQMLQIKQETLEAQQSASRLQEFSEAETLQSFFHQSVETVKKVHHDFDQAADFLYEMRAKQLAACASLYPELTDPKVIDAMIGDELKKIVQDCNKKNKNPAEVIYTIAQTIGYTGPQNHEGEAIQSHQGESVQGIKSLQESVWGEENIQERQNSARTLAAYNGLSPNGPISLELLDKMSEAEFTVWIDNPKNKAAFNHLMSGEDL</sequence>